<dbReference type="UniPathway" id="UPA00143"/>
<dbReference type="EnsemblPlants" id="TraesCS1D02G201900.1">
    <property type="protein sequence ID" value="TraesCS1D02G201900.1.cds1"/>
    <property type="gene ID" value="TraesCS1D02G201900"/>
</dbReference>
<evidence type="ECO:0000256" key="1">
    <source>
        <dbReference type="ARBA" id="ARBA00004906"/>
    </source>
</evidence>
<dbReference type="Gramene" id="TraesROB_scaffold_071246_01G000400.1">
    <property type="protein sequence ID" value="TraesROB_scaffold_071246_01G000400.1"/>
    <property type="gene ID" value="TraesROB_scaffold_071246_01G000400"/>
</dbReference>
<dbReference type="Gramene" id="TraesJAG1D03G00491010.1">
    <property type="protein sequence ID" value="TraesJAG1D03G00491010.1.CDS1"/>
    <property type="gene ID" value="TraesJAG1D03G00491010"/>
</dbReference>
<evidence type="ECO:0000259" key="5">
    <source>
        <dbReference type="Pfam" id="PF01466"/>
    </source>
</evidence>
<dbReference type="Gramene" id="TraesKAR1D01G0206510.1">
    <property type="protein sequence ID" value="cds.TraesKAR1D01G0206510.1"/>
    <property type="gene ID" value="TraesKAR1D01G0206510"/>
</dbReference>
<dbReference type="Gramene" id="TraesCAD_scaffold_087509_01G000400.1">
    <property type="protein sequence ID" value="TraesCAD_scaffold_087509_01G000400.1"/>
    <property type="gene ID" value="TraesCAD_scaffold_087509_01G000400"/>
</dbReference>
<dbReference type="Proteomes" id="UP000019116">
    <property type="component" value="Chromosome 1D"/>
</dbReference>
<dbReference type="GO" id="GO:0005634">
    <property type="term" value="C:nucleus"/>
    <property type="evidence" value="ECO:0000318"/>
    <property type="project" value="GO_Central"/>
</dbReference>
<dbReference type="PIRSF" id="PIRSF028729">
    <property type="entry name" value="E3_ubiquit_lig_SCF_Skp"/>
    <property type="match status" value="1"/>
</dbReference>
<dbReference type="Gramene" id="TraesLDM1D03G00494160.1">
    <property type="protein sequence ID" value="TraesLDM1D03G00494160.1.CDS1"/>
    <property type="gene ID" value="TraesLDM1D03G00494160"/>
</dbReference>
<dbReference type="Gramene" id="TraesWEE_scaffold_075705_01G000100.1">
    <property type="protein sequence ID" value="TraesWEE_scaffold_075705_01G000100.1"/>
    <property type="gene ID" value="TraesWEE_scaffold_075705_01G000100"/>
</dbReference>
<evidence type="ECO:0000313" key="8">
    <source>
        <dbReference type="Proteomes" id="UP000019116"/>
    </source>
</evidence>
<dbReference type="SUPFAM" id="SSF81382">
    <property type="entry name" value="Skp1 dimerisation domain-like"/>
    <property type="match status" value="1"/>
</dbReference>
<organism evidence="7">
    <name type="scientific">Triticum aestivum</name>
    <name type="common">Wheat</name>
    <dbReference type="NCBI Taxonomy" id="4565"/>
    <lineage>
        <taxon>Eukaryota</taxon>
        <taxon>Viridiplantae</taxon>
        <taxon>Streptophyta</taxon>
        <taxon>Embryophyta</taxon>
        <taxon>Tracheophyta</taxon>
        <taxon>Spermatophyta</taxon>
        <taxon>Magnoliopsida</taxon>
        <taxon>Liliopsida</taxon>
        <taxon>Poales</taxon>
        <taxon>Poaceae</taxon>
        <taxon>BOP clade</taxon>
        <taxon>Pooideae</taxon>
        <taxon>Triticodae</taxon>
        <taxon>Triticeae</taxon>
        <taxon>Triticinae</taxon>
        <taxon>Triticum</taxon>
    </lineage>
</organism>
<dbReference type="InterPro" id="IPR011333">
    <property type="entry name" value="SKP1/BTB/POZ_sf"/>
</dbReference>
<dbReference type="SMART" id="SM00512">
    <property type="entry name" value="Skp1"/>
    <property type="match status" value="1"/>
</dbReference>
<dbReference type="AlphaFoldDB" id="A0A3B5ZUG9"/>
<dbReference type="GO" id="GO:0005737">
    <property type="term" value="C:cytoplasm"/>
    <property type="evidence" value="ECO:0000318"/>
    <property type="project" value="GO_Central"/>
</dbReference>
<comment type="pathway">
    <text evidence="1 4">Protein modification; protein ubiquitination.</text>
</comment>
<accession>A0A3B5ZUG9</accession>
<dbReference type="GeneID" id="123168476"/>
<dbReference type="GO" id="GO:0009867">
    <property type="term" value="P:jasmonic acid mediated signaling pathway"/>
    <property type="evidence" value="ECO:0007669"/>
    <property type="project" value="UniProtKB-ARBA"/>
</dbReference>
<evidence type="ECO:0000256" key="2">
    <source>
        <dbReference type="ARBA" id="ARBA00009993"/>
    </source>
</evidence>
<dbReference type="Pfam" id="PF03931">
    <property type="entry name" value="Skp1_POZ"/>
    <property type="match status" value="1"/>
</dbReference>
<name>A0A3B5ZUG9_WHEAT</name>
<dbReference type="Gramene" id="TraesCS1D02G201900.1">
    <property type="protein sequence ID" value="TraesCS1D02G201900.1.cds1"/>
    <property type="gene ID" value="TraesCS1D02G201900"/>
</dbReference>
<dbReference type="InterPro" id="IPR001232">
    <property type="entry name" value="SKP1-like"/>
</dbReference>
<comment type="function">
    <text evidence="4">Involved in ubiquitination and subsequent proteasomal degradation of target proteins. Together with CUL1, RBX1 and a F-box protein, it forms a SCF E3 ubiquitin ligase complex. The functional specificity of this complex depends on the type of F-box protein. In the SCF complex, it serves as an adapter that links the F-box protein to CUL1.</text>
</comment>
<dbReference type="Gene3D" id="3.30.710.10">
    <property type="entry name" value="Potassium Channel Kv1.1, Chain A"/>
    <property type="match status" value="1"/>
</dbReference>
<dbReference type="InterPro" id="IPR016073">
    <property type="entry name" value="Skp1_comp_POZ"/>
</dbReference>
<dbReference type="GO" id="GO:0031146">
    <property type="term" value="P:SCF-dependent proteasomal ubiquitin-dependent protein catabolic process"/>
    <property type="evidence" value="ECO:0000318"/>
    <property type="project" value="GO_Central"/>
</dbReference>
<dbReference type="SMR" id="A0A3B5ZUG9"/>
<comment type="subunit">
    <text evidence="4">Part of a SCF (SKP1-cullin-F-box) protein ligase complex.</text>
</comment>
<dbReference type="GO" id="GO:0016567">
    <property type="term" value="P:protein ubiquitination"/>
    <property type="evidence" value="ECO:0007669"/>
    <property type="project" value="UniProtKB-UniRule"/>
</dbReference>
<dbReference type="Gramene" id="TraesSTA1D03G00490230.1">
    <property type="protein sequence ID" value="TraesSTA1D03G00490230.1.CDS1"/>
    <property type="gene ID" value="TraesSTA1D03G00490230"/>
</dbReference>
<dbReference type="PANTHER" id="PTHR11165">
    <property type="entry name" value="SKP1"/>
    <property type="match status" value="1"/>
</dbReference>
<reference evidence="7" key="1">
    <citation type="submission" date="2018-08" db="EMBL/GenBank/DDBJ databases">
        <authorList>
            <person name="Rossello M."/>
        </authorList>
    </citation>
    <scope>NUCLEOTIDE SEQUENCE [LARGE SCALE GENOMIC DNA]</scope>
    <source>
        <strain evidence="7">cv. Chinese Spring</strain>
    </source>
</reference>
<keyword evidence="3 4" id="KW-0833">Ubl conjugation pathway</keyword>
<dbReference type="Gramene" id="TraesCLE_scaffold_067852_01G000100.1">
    <property type="protein sequence ID" value="TraesCLE_scaffold_067852_01G000100.1"/>
    <property type="gene ID" value="TraesCLE_scaffold_067852_01G000100"/>
</dbReference>
<reference evidence="7" key="2">
    <citation type="submission" date="2018-10" db="UniProtKB">
        <authorList>
            <consortium name="EnsemblPlants"/>
        </authorList>
    </citation>
    <scope>IDENTIFICATION</scope>
</reference>
<dbReference type="InterPro" id="IPR016897">
    <property type="entry name" value="SKP1"/>
</dbReference>
<dbReference type="STRING" id="4565.A0A3B5ZUG9"/>
<dbReference type="Gramene" id="TraesCS1D03G0511800.1">
    <property type="protein sequence ID" value="TraesCS1D03G0511800.1.CDS1"/>
    <property type="gene ID" value="TraesCS1D03G0511800"/>
</dbReference>
<dbReference type="GO" id="GO:0097602">
    <property type="term" value="F:cullin family protein binding"/>
    <property type="evidence" value="ECO:0000318"/>
    <property type="project" value="GO_Central"/>
</dbReference>
<dbReference type="SUPFAM" id="SSF54695">
    <property type="entry name" value="POZ domain"/>
    <property type="match status" value="1"/>
</dbReference>
<evidence type="ECO:0000259" key="6">
    <source>
        <dbReference type="Pfam" id="PF03931"/>
    </source>
</evidence>
<dbReference type="Gramene" id="TraesMAC1D03G00490750.1">
    <property type="protein sequence ID" value="TraesMAC1D03G00490750.1.CDS1"/>
    <property type="gene ID" value="TraesMAC1D03G00490750"/>
</dbReference>
<proteinExistence type="inferred from homology"/>
<sequence>MATSSGNTVTLRSSDGEEFVVQADTIAAASALIKHMLEEDRAGGVIPLPQVTGRILARVVDYCNRHYADADADAAAYANPFSSGDPDLERFDTDFVSGIDQDTLFLLLLAAKDLDVQGLLDLACKTVADQMRGKTVEGMRAHFGIVNDYTPEEEAALRRELSWALE</sequence>
<dbReference type="Pfam" id="PF01466">
    <property type="entry name" value="Skp1"/>
    <property type="match status" value="1"/>
</dbReference>
<gene>
    <name evidence="7" type="primary">LOC123168476</name>
</gene>
<dbReference type="Gramene" id="TraesSYM1D03G00498230.1">
    <property type="protein sequence ID" value="TraesSYM1D03G00498230.1.CDS1"/>
    <property type="gene ID" value="TraesSYM1D03G00498230"/>
</dbReference>
<feature type="domain" description="SKP1 component dimerisation" evidence="5">
    <location>
        <begin position="117"/>
        <end position="164"/>
    </location>
</feature>
<dbReference type="InterPro" id="IPR016072">
    <property type="entry name" value="Skp1_comp_dimer"/>
</dbReference>
<keyword evidence="8" id="KW-1185">Reference proteome</keyword>
<evidence type="ECO:0000256" key="3">
    <source>
        <dbReference type="ARBA" id="ARBA00022786"/>
    </source>
</evidence>
<dbReference type="Gramene" id="TraesPARA_EIv1.0_0276680.1">
    <property type="protein sequence ID" value="TraesPARA_EIv1.0_0276680.1.CDS1"/>
    <property type="gene ID" value="TraesPARA_EIv1.0_0276680"/>
</dbReference>
<evidence type="ECO:0000256" key="4">
    <source>
        <dbReference type="PIRNR" id="PIRNR028729"/>
    </source>
</evidence>
<dbReference type="OMA" id="HMLEEDR"/>
<dbReference type="FunFam" id="3.30.710.10:FF:000026">
    <property type="entry name" value="E3 ubiquitin ligase complex SCF subunit"/>
    <property type="match status" value="1"/>
</dbReference>
<dbReference type="Gramene" id="TraesLAC1D03G00494710.1">
    <property type="protein sequence ID" value="TraesLAC1D03G00494710.1.CDS1"/>
    <property type="gene ID" value="TraesLAC1D03G00494710"/>
</dbReference>
<feature type="domain" description="SKP1 component POZ" evidence="6">
    <location>
        <begin position="8"/>
        <end position="66"/>
    </location>
</feature>
<dbReference type="RefSeq" id="XP_044442297.1">
    <property type="nucleotide sequence ID" value="XM_044586362.1"/>
</dbReference>
<comment type="similarity">
    <text evidence="2 4">Belongs to the SKP1 family.</text>
</comment>
<protein>
    <recommendedName>
        <fullName evidence="4">SKP1-like protein</fullName>
    </recommendedName>
</protein>
<dbReference type="Gramene" id="TraesNOR1D03G00499240.1">
    <property type="protein sequence ID" value="TraesNOR1D03G00499240.1.CDS1"/>
    <property type="gene ID" value="TraesNOR1D03G00499240"/>
</dbReference>
<dbReference type="OrthoDB" id="2342932at2759"/>
<dbReference type="Gramene" id="TraesRN1D0100546200.1">
    <property type="protein sequence ID" value="TraesRN1D0100546200.1"/>
    <property type="gene ID" value="TraesRN1D0100546200"/>
</dbReference>
<dbReference type="Gramene" id="TraesARI1D03G00497040.1">
    <property type="protein sequence ID" value="TraesARI1D03G00497040.1.CDS1"/>
    <property type="gene ID" value="TraesARI1D03G00497040"/>
</dbReference>
<dbReference type="InterPro" id="IPR036296">
    <property type="entry name" value="SKP1-like_dim_sf"/>
</dbReference>
<dbReference type="Gramene" id="TraesJUL1D03G00494410.1">
    <property type="protein sequence ID" value="TraesJUL1D03G00494410.1.CDS1"/>
    <property type="gene ID" value="TraesJUL1D03G00494410"/>
</dbReference>
<evidence type="ECO:0000313" key="7">
    <source>
        <dbReference type="EnsemblPlants" id="TraesCS1D02G201900.1.cds1"/>
    </source>
</evidence>